<protein>
    <recommendedName>
        <fullName evidence="1">KAP NTPase domain-containing protein</fullName>
    </recommendedName>
</protein>
<feature type="domain" description="KAP NTPase" evidence="1">
    <location>
        <begin position="14"/>
        <end position="74"/>
    </location>
</feature>
<sequence length="78" mass="8953">MWADNALKIDMLEYKPYAELIYEISNNERMNSLTIVFLGTWGNGKSTLLGLIEEKIRKKEDIKDAAIKYLAINGKKCI</sequence>
<dbReference type="Proteomes" id="UP000768462">
    <property type="component" value="Unassembled WGS sequence"/>
</dbReference>
<dbReference type="EMBL" id="SVCM01000004">
    <property type="protein sequence ID" value="MBE6058562.1"/>
    <property type="molecule type" value="Genomic_DNA"/>
</dbReference>
<evidence type="ECO:0000313" key="3">
    <source>
        <dbReference type="Proteomes" id="UP000768462"/>
    </source>
</evidence>
<accession>A0A927W165</accession>
<name>A0A927W165_9CLOT</name>
<gene>
    <name evidence="2" type="ORF">E7215_00065</name>
</gene>
<comment type="caution">
    <text evidence="2">The sequence shown here is derived from an EMBL/GenBank/DDBJ whole genome shotgun (WGS) entry which is preliminary data.</text>
</comment>
<evidence type="ECO:0000259" key="1">
    <source>
        <dbReference type="Pfam" id="PF07693"/>
    </source>
</evidence>
<dbReference type="AlphaFoldDB" id="A0A927W165"/>
<evidence type="ECO:0000313" key="2">
    <source>
        <dbReference type="EMBL" id="MBE6058562.1"/>
    </source>
</evidence>
<organism evidence="2 3">
    <name type="scientific">Clostridium sulfidigenes</name>
    <dbReference type="NCBI Taxonomy" id="318464"/>
    <lineage>
        <taxon>Bacteria</taxon>
        <taxon>Bacillati</taxon>
        <taxon>Bacillota</taxon>
        <taxon>Clostridia</taxon>
        <taxon>Eubacteriales</taxon>
        <taxon>Clostridiaceae</taxon>
        <taxon>Clostridium</taxon>
    </lineage>
</organism>
<reference evidence="2" key="1">
    <citation type="submission" date="2019-04" db="EMBL/GenBank/DDBJ databases">
        <title>Evolution of Biomass-Degrading Anaerobic Consortia Revealed by Metagenomics.</title>
        <authorList>
            <person name="Peng X."/>
        </authorList>
    </citation>
    <scope>NUCLEOTIDE SEQUENCE</scope>
    <source>
        <strain evidence="2">SIG254</strain>
    </source>
</reference>
<dbReference type="Pfam" id="PF07693">
    <property type="entry name" value="KAP_NTPase"/>
    <property type="match status" value="1"/>
</dbReference>
<proteinExistence type="predicted"/>
<dbReference type="InterPro" id="IPR011646">
    <property type="entry name" value="KAP_P-loop"/>
</dbReference>